<feature type="domain" description="VOC" evidence="1">
    <location>
        <begin position="42"/>
        <end position="164"/>
    </location>
</feature>
<evidence type="ECO:0000313" key="2">
    <source>
        <dbReference type="EMBL" id="ROP27960.1"/>
    </source>
</evidence>
<dbReference type="Pfam" id="PF00903">
    <property type="entry name" value="Glyoxalase"/>
    <property type="match status" value="1"/>
</dbReference>
<dbReference type="InterPro" id="IPR029068">
    <property type="entry name" value="Glyas_Bleomycin-R_OHBP_Dase"/>
</dbReference>
<protein>
    <submittedName>
        <fullName evidence="2">Putative enzyme related to lactoylglutathione lyase</fullName>
    </submittedName>
</protein>
<dbReference type="InterPro" id="IPR004360">
    <property type="entry name" value="Glyas_Fos-R_dOase_dom"/>
</dbReference>
<sequence>MLGRYDAKIGGFSPETVIVRRTSGVTGSMNVPFRKLAAMSLAANAVTMILPVARPDAARTFYSDVLGLPYRGTAADGKLLFDVGSGATLALMEKPAGARAEHTTISFEVSDIDASIKDLKSRGAVFADYDLPGFKTVDHVCVLGAEKAAWFEDPDGNILCLHEVITG</sequence>
<organism evidence="2 3">
    <name type="scientific">Couchioplanes caeruleus</name>
    <dbReference type="NCBI Taxonomy" id="56438"/>
    <lineage>
        <taxon>Bacteria</taxon>
        <taxon>Bacillati</taxon>
        <taxon>Actinomycetota</taxon>
        <taxon>Actinomycetes</taxon>
        <taxon>Micromonosporales</taxon>
        <taxon>Micromonosporaceae</taxon>
        <taxon>Couchioplanes</taxon>
    </lineage>
</organism>
<evidence type="ECO:0000259" key="1">
    <source>
        <dbReference type="PROSITE" id="PS51819"/>
    </source>
</evidence>
<dbReference type="Gene3D" id="3.10.180.10">
    <property type="entry name" value="2,3-Dihydroxybiphenyl 1,2-Dioxygenase, domain 1"/>
    <property type="match status" value="1"/>
</dbReference>
<name>A0A3N1GCJ6_9ACTN</name>
<reference evidence="2 3" key="1">
    <citation type="submission" date="2018-11" db="EMBL/GenBank/DDBJ databases">
        <title>Sequencing the genomes of 1000 actinobacteria strains.</title>
        <authorList>
            <person name="Klenk H.-P."/>
        </authorList>
    </citation>
    <scope>NUCLEOTIDE SEQUENCE [LARGE SCALE GENOMIC DNA]</scope>
    <source>
        <strain evidence="2 3">DSM 43634</strain>
    </source>
</reference>
<dbReference type="RefSeq" id="WP_211277881.1">
    <property type="nucleotide sequence ID" value="NZ_RJKL01000001.1"/>
</dbReference>
<comment type="caution">
    <text evidence="2">The sequence shown here is derived from an EMBL/GenBank/DDBJ whole genome shotgun (WGS) entry which is preliminary data.</text>
</comment>
<dbReference type="InterPro" id="IPR037523">
    <property type="entry name" value="VOC_core"/>
</dbReference>
<accession>A0A3N1GCJ6</accession>
<dbReference type="SUPFAM" id="SSF54593">
    <property type="entry name" value="Glyoxalase/Bleomycin resistance protein/Dihydroxybiphenyl dioxygenase"/>
    <property type="match status" value="1"/>
</dbReference>
<proteinExistence type="predicted"/>
<dbReference type="EMBL" id="RJKL01000001">
    <property type="protein sequence ID" value="ROP27960.1"/>
    <property type="molecule type" value="Genomic_DNA"/>
</dbReference>
<dbReference type="Proteomes" id="UP000271683">
    <property type="component" value="Unassembled WGS sequence"/>
</dbReference>
<dbReference type="AlphaFoldDB" id="A0A3N1GCJ6"/>
<gene>
    <name evidence="2" type="ORF">EDD30_0659</name>
</gene>
<dbReference type="GO" id="GO:0016829">
    <property type="term" value="F:lyase activity"/>
    <property type="evidence" value="ECO:0007669"/>
    <property type="project" value="UniProtKB-KW"/>
</dbReference>
<evidence type="ECO:0000313" key="3">
    <source>
        <dbReference type="Proteomes" id="UP000271683"/>
    </source>
</evidence>
<dbReference type="PROSITE" id="PS51819">
    <property type="entry name" value="VOC"/>
    <property type="match status" value="1"/>
</dbReference>
<keyword evidence="2" id="KW-0456">Lyase</keyword>